<dbReference type="Proteomes" id="UP000308197">
    <property type="component" value="Unassembled WGS sequence"/>
</dbReference>
<organism evidence="2 3">
    <name type="scientific">Polyporus arcularius HHB13444</name>
    <dbReference type="NCBI Taxonomy" id="1314778"/>
    <lineage>
        <taxon>Eukaryota</taxon>
        <taxon>Fungi</taxon>
        <taxon>Dikarya</taxon>
        <taxon>Basidiomycota</taxon>
        <taxon>Agaricomycotina</taxon>
        <taxon>Agaricomycetes</taxon>
        <taxon>Polyporales</taxon>
        <taxon>Polyporaceae</taxon>
        <taxon>Polyporus</taxon>
    </lineage>
</organism>
<dbReference type="InParanoid" id="A0A5C3NST4"/>
<dbReference type="EMBL" id="ML211745">
    <property type="protein sequence ID" value="TFK80576.1"/>
    <property type="molecule type" value="Genomic_DNA"/>
</dbReference>
<feature type="compositionally biased region" description="Basic and acidic residues" evidence="1">
    <location>
        <begin position="15"/>
        <end position="29"/>
    </location>
</feature>
<keyword evidence="3" id="KW-1185">Reference proteome</keyword>
<feature type="region of interest" description="Disordered" evidence="1">
    <location>
        <begin position="1"/>
        <end position="59"/>
    </location>
</feature>
<name>A0A5C3NST4_9APHY</name>
<evidence type="ECO:0000313" key="2">
    <source>
        <dbReference type="EMBL" id="TFK80576.1"/>
    </source>
</evidence>
<gene>
    <name evidence="2" type="ORF">K466DRAFT_605215</name>
</gene>
<accession>A0A5C3NST4</accession>
<evidence type="ECO:0000313" key="3">
    <source>
        <dbReference type="Proteomes" id="UP000308197"/>
    </source>
</evidence>
<reference evidence="2 3" key="1">
    <citation type="journal article" date="2019" name="Nat. Ecol. Evol.">
        <title>Megaphylogeny resolves global patterns of mushroom evolution.</title>
        <authorList>
            <person name="Varga T."/>
            <person name="Krizsan K."/>
            <person name="Foldi C."/>
            <person name="Dima B."/>
            <person name="Sanchez-Garcia M."/>
            <person name="Sanchez-Ramirez S."/>
            <person name="Szollosi G.J."/>
            <person name="Szarkandi J.G."/>
            <person name="Papp V."/>
            <person name="Albert L."/>
            <person name="Andreopoulos W."/>
            <person name="Angelini C."/>
            <person name="Antonin V."/>
            <person name="Barry K.W."/>
            <person name="Bougher N.L."/>
            <person name="Buchanan P."/>
            <person name="Buyck B."/>
            <person name="Bense V."/>
            <person name="Catcheside P."/>
            <person name="Chovatia M."/>
            <person name="Cooper J."/>
            <person name="Damon W."/>
            <person name="Desjardin D."/>
            <person name="Finy P."/>
            <person name="Geml J."/>
            <person name="Haridas S."/>
            <person name="Hughes K."/>
            <person name="Justo A."/>
            <person name="Karasinski D."/>
            <person name="Kautmanova I."/>
            <person name="Kiss B."/>
            <person name="Kocsube S."/>
            <person name="Kotiranta H."/>
            <person name="LaButti K.M."/>
            <person name="Lechner B.E."/>
            <person name="Liimatainen K."/>
            <person name="Lipzen A."/>
            <person name="Lukacs Z."/>
            <person name="Mihaltcheva S."/>
            <person name="Morgado L.N."/>
            <person name="Niskanen T."/>
            <person name="Noordeloos M.E."/>
            <person name="Ohm R.A."/>
            <person name="Ortiz-Santana B."/>
            <person name="Ovrebo C."/>
            <person name="Racz N."/>
            <person name="Riley R."/>
            <person name="Savchenko A."/>
            <person name="Shiryaev A."/>
            <person name="Soop K."/>
            <person name="Spirin V."/>
            <person name="Szebenyi C."/>
            <person name="Tomsovsky M."/>
            <person name="Tulloss R.E."/>
            <person name="Uehling J."/>
            <person name="Grigoriev I.V."/>
            <person name="Vagvolgyi C."/>
            <person name="Papp T."/>
            <person name="Martin F.M."/>
            <person name="Miettinen O."/>
            <person name="Hibbett D.S."/>
            <person name="Nagy L.G."/>
        </authorList>
    </citation>
    <scope>NUCLEOTIDE SEQUENCE [LARGE SCALE GENOMIC DNA]</scope>
    <source>
        <strain evidence="2 3">HHB13444</strain>
    </source>
</reference>
<dbReference type="AlphaFoldDB" id="A0A5C3NST4"/>
<evidence type="ECO:0000256" key="1">
    <source>
        <dbReference type="SAM" id="MobiDB-lite"/>
    </source>
</evidence>
<feature type="compositionally biased region" description="Acidic residues" evidence="1">
    <location>
        <begin position="30"/>
        <end position="44"/>
    </location>
</feature>
<sequence>MEGLTSSRLVEVADQDAKEFPERKSIECRGEEDELSDADDEEVDEQKMGLAPNPKPGAMFPRTPALTLLDTASLDLPIDATVDRRDCIHSALRAWSCNTQRTQRLPAAALRRPSCAIDAAPVAIRGERKSRSVARDRAYMHLRCVRRALQFSRIAQDRLQ</sequence>
<protein>
    <submittedName>
        <fullName evidence="2">Uncharacterized protein</fullName>
    </submittedName>
</protein>
<proteinExistence type="predicted"/>